<dbReference type="RefSeq" id="WP_084603612.1">
    <property type="nucleotide sequence ID" value="NZ_FPKU01000003.1"/>
</dbReference>
<keyword evidence="2" id="KW-1185">Reference proteome</keyword>
<sequence length="81" mass="8804">MPSLVAEADQAERELALEVLADAWNEAEDDGITPNALAHAALFAALATFVRQHGEESAAKLVESLPDKLRSGEYSVERRLQ</sequence>
<dbReference type="STRING" id="665118.SAMN02983003_3242"/>
<accession>A0A1K2I2S9</accession>
<gene>
    <name evidence="1" type="ORF">SAMN02983003_3242</name>
</gene>
<name>A0A1K2I2S9_9HYPH</name>
<dbReference type="AlphaFoldDB" id="A0A1K2I2S9"/>
<evidence type="ECO:0000313" key="1">
    <source>
        <dbReference type="EMBL" id="SFZ86068.1"/>
    </source>
</evidence>
<protein>
    <submittedName>
        <fullName evidence="1">Uncharacterized protein</fullName>
    </submittedName>
</protein>
<dbReference type="Proteomes" id="UP000183447">
    <property type="component" value="Unassembled WGS sequence"/>
</dbReference>
<evidence type="ECO:0000313" key="2">
    <source>
        <dbReference type="Proteomes" id="UP000183447"/>
    </source>
</evidence>
<proteinExistence type="predicted"/>
<dbReference type="OrthoDB" id="9809513at2"/>
<dbReference type="EMBL" id="FPKU01000003">
    <property type="protein sequence ID" value="SFZ86068.1"/>
    <property type="molecule type" value="Genomic_DNA"/>
</dbReference>
<organism evidence="1 2">
    <name type="scientific">Devosia enhydra</name>
    <dbReference type="NCBI Taxonomy" id="665118"/>
    <lineage>
        <taxon>Bacteria</taxon>
        <taxon>Pseudomonadati</taxon>
        <taxon>Pseudomonadota</taxon>
        <taxon>Alphaproteobacteria</taxon>
        <taxon>Hyphomicrobiales</taxon>
        <taxon>Devosiaceae</taxon>
        <taxon>Devosia</taxon>
    </lineage>
</organism>
<reference evidence="1 2" key="1">
    <citation type="submission" date="2016-11" db="EMBL/GenBank/DDBJ databases">
        <authorList>
            <person name="Jaros S."/>
            <person name="Januszkiewicz K."/>
            <person name="Wedrychowicz H."/>
        </authorList>
    </citation>
    <scope>NUCLEOTIDE SEQUENCE [LARGE SCALE GENOMIC DNA]</scope>
    <source>
        <strain evidence="1 2">ATCC 23634</strain>
    </source>
</reference>